<dbReference type="EMBL" id="JARVWT010000016">
    <property type="protein sequence ID" value="MDH2334300.1"/>
    <property type="molecule type" value="Genomic_DNA"/>
</dbReference>
<evidence type="ECO:0000313" key="2">
    <source>
        <dbReference type="EMBL" id="MDH2334300.1"/>
    </source>
</evidence>
<protein>
    <submittedName>
        <fullName evidence="2">Phage holin, LLH family</fullName>
    </submittedName>
</protein>
<keyword evidence="1" id="KW-0472">Membrane</keyword>
<evidence type="ECO:0000313" key="3">
    <source>
        <dbReference type="Proteomes" id="UP001229409"/>
    </source>
</evidence>
<feature type="transmembrane region" description="Helical" evidence="1">
    <location>
        <begin position="6"/>
        <end position="29"/>
    </location>
</feature>
<dbReference type="AlphaFoldDB" id="A0AAP4A339"/>
<comment type="caution">
    <text evidence="2">The sequence shown here is derived from an EMBL/GenBank/DDBJ whole genome shotgun (WGS) entry which is preliminary data.</text>
</comment>
<dbReference type="InterPro" id="IPR010026">
    <property type="entry name" value="Phage_holin_LL-H"/>
</dbReference>
<dbReference type="Proteomes" id="UP001229409">
    <property type="component" value="Unassembled WGS sequence"/>
</dbReference>
<proteinExistence type="predicted"/>
<sequence>MIEQYITTISLSVIGLVTIGALTLGTAVYRKLKPLYEARFSVEQRNRIGQLAGDAYAWVERNYAGAGAEKFREAVKYLTIKLDQIGVSIKPEEVEAAVQKAWEEFNSNKIKSA</sequence>
<dbReference type="RefSeq" id="WP_279836210.1">
    <property type="nucleotide sequence ID" value="NZ_JARVWT010000016.1"/>
</dbReference>
<keyword evidence="1" id="KW-1133">Transmembrane helix</keyword>
<dbReference type="Pfam" id="PF09682">
    <property type="entry name" value="Phage_holin_6_1"/>
    <property type="match status" value="1"/>
</dbReference>
<name>A0AAP4A339_PAEPO</name>
<keyword evidence="1" id="KW-0812">Transmembrane</keyword>
<evidence type="ECO:0000256" key="1">
    <source>
        <dbReference type="SAM" id="Phobius"/>
    </source>
</evidence>
<reference evidence="2" key="1">
    <citation type="submission" date="2023-04" db="EMBL/GenBank/DDBJ databases">
        <title>Uncovering the Secrets of Slow-Growing Bacteria in Tropical Savanna Soil through Cultivation and Genomic Analysis.</title>
        <authorList>
            <person name="Goncalves O.S."/>
            <person name="Santana M.F."/>
        </authorList>
    </citation>
    <scope>NUCLEOTIDE SEQUENCE</scope>
    <source>
        <strain evidence="2">ANTI</strain>
    </source>
</reference>
<gene>
    <name evidence="2" type="ORF">QDS18_25840</name>
</gene>
<organism evidence="2 3">
    <name type="scientific">Paenibacillus polymyxa</name>
    <name type="common">Bacillus polymyxa</name>
    <dbReference type="NCBI Taxonomy" id="1406"/>
    <lineage>
        <taxon>Bacteria</taxon>
        <taxon>Bacillati</taxon>
        <taxon>Bacillota</taxon>
        <taxon>Bacilli</taxon>
        <taxon>Bacillales</taxon>
        <taxon>Paenibacillaceae</taxon>
        <taxon>Paenibacillus</taxon>
    </lineage>
</organism>
<accession>A0AAP4A339</accession>